<dbReference type="PROSITE" id="PS51318">
    <property type="entry name" value="TAT"/>
    <property type="match status" value="1"/>
</dbReference>
<dbReference type="Gene3D" id="3.40.190.10">
    <property type="entry name" value="Periplasmic binding protein-like II"/>
    <property type="match status" value="1"/>
</dbReference>
<dbReference type="AlphaFoldDB" id="A0A7J9UWK8"/>
<keyword evidence="1" id="KW-0732">Signal</keyword>
<evidence type="ECO:0000313" key="2">
    <source>
        <dbReference type="EMBL" id="MPV89011.1"/>
    </source>
</evidence>
<evidence type="ECO:0000256" key="1">
    <source>
        <dbReference type="SAM" id="SignalP"/>
    </source>
</evidence>
<accession>A0A7J9UWK8</accession>
<dbReference type="RefSeq" id="WP_152231702.1">
    <property type="nucleotide sequence ID" value="NZ_BAAAOT010000019.1"/>
</dbReference>
<dbReference type="InterPro" id="IPR006059">
    <property type="entry name" value="SBP"/>
</dbReference>
<evidence type="ECO:0000313" key="3">
    <source>
        <dbReference type="Proteomes" id="UP000429644"/>
    </source>
</evidence>
<reference evidence="2 3" key="1">
    <citation type="submission" date="2019-10" db="EMBL/GenBank/DDBJ databases">
        <title>Georgenia wutianyii sp. nov. and Georgenia yuyongxinii sp. nov. isolated from plateau pika (Ochotona curzoniae) in the Qinghai-Tibet plateau of China.</title>
        <authorList>
            <person name="Tian Z."/>
        </authorList>
    </citation>
    <scope>NUCLEOTIDE SEQUENCE [LARGE SCALE GENOMIC DNA]</scope>
    <source>
        <strain evidence="2 3">JCM 15130</strain>
    </source>
</reference>
<dbReference type="SUPFAM" id="SSF53850">
    <property type="entry name" value="Periplasmic binding protein-like II"/>
    <property type="match status" value="1"/>
</dbReference>
<dbReference type="EMBL" id="WHPD01002170">
    <property type="protein sequence ID" value="MPV89011.1"/>
    <property type="molecule type" value="Genomic_DNA"/>
</dbReference>
<feature type="chain" id="PRO_5039489554" evidence="1">
    <location>
        <begin position="38"/>
        <end position="462"/>
    </location>
</feature>
<gene>
    <name evidence="2" type="ORF">GB882_10060</name>
</gene>
<sequence length="462" mass="49900">MRTSLTRRPSGLWAPSRRSVLQAGGLGALALTLAACAGPAVGDDATAADEEENVDWASITPAEEITWWSNHPGASKPIEEEIIKRFNAEHPEITVKLVTGGANYDEIAQRFQAASSTDNLPDLVIASDVWWFRYFINGQIMPLDKVFAHLGVDTGDFVPTLYGDYEFEGQHWAAPYARSTPLFYYNKDLWAKAGLPDRGPKNWAELEGWGEPLRGVLPDGGAPLGLATGTSWAAWWFSNILWGHGGAYSDEWAVTLDTPEAVAAGNYVRDMYHGPKAYAAVGTDTNADFAAGTFAALIGSTGSLSGLLEASSFELGTAFLPDGPKGPGRYTPTGGTGLAIPASRTPEQQLAAAMFLAFLTNEENTSEFSKGTGYMPVRTSAIDGPIMGEVYAQTPQFRTSVDQLTEKTRSQDRSRVFVPSGDKILTDGLEKIVLRGTDAETVWAEVTPQLERAFSDNVEPYL</sequence>
<dbReference type="InterPro" id="IPR050490">
    <property type="entry name" value="Bact_solute-bd_prot1"/>
</dbReference>
<feature type="signal peptide" evidence="1">
    <location>
        <begin position="1"/>
        <end position="37"/>
    </location>
</feature>
<organism evidence="2 3">
    <name type="scientific">Georgenia ruanii</name>
    <dbReference type="NCBI Taxonomy" id="348442"/>
    <lineage>
        <taxon>Bacteria</taxon>
        <taxon>Bacillati</taxon>
        <taxon>Actinomycetota</taxon>
        <taxon>Actinomycetes</taxon>
        <taxon>Micrococcales</taxon>
        <taxon>Bogoriellaceae</taxon>
        <taxon>Georgenia</taxon>
    </lineage>
</organism>
<dbReference type="CDD" id="cd14748">
    <property type="entry name" value="PBP2_UgpB"/>
    <property type="match status" value="1"/>
</dbReference>
<proteinExistence type="predicted"/>
<dbReference type="Pfam" id="PF13416">
    <property type="entry name" value="SBP_bac_8"/>
    <property type="match status" value="1"/>
</dbReference>
<comment type="caution">
    <text evidence="2">The sequence shown here is derived from an EMBL/GenBank/DDBJ whole genome shotgun (WGS) entry which is preliminary data.</text>
</comment>
<name>A0A7J9UWK8_9MICO</name>
<dbReference type="InterPro" id="IPR006311">
    <property type="entry name" value="TAT_signal"/>
</dbReference>
<dbReference type="PANTHER" id="PTHR43649:SF30">
    <property type="entry name" value="ABC TRANSPORTER SUBSTRATE-BINDING PROTEIN"/>
    <property type="match status" value="1"/>
</dbReference>
<dbReference type="OrthoDB" id="2510110at2"/>
<dbReference type="PANTHER" id="PTHR43649">
    <property type="entry name" value="ARABINOSE-BINDING PROTEIN-RELATED"/>
    <property type="match status" value="1"/>
</dbReference>
<keyword evidence="3" id="KW-1185">Reference proteome</keyword>
<protein>
    <submittedName>
        <fullName evidence="2">Extracellular solute-binding protein</fullName>
    </submittedName>
</protein>
<dbReference type="Proteomes" id="UP000429644">
    <property type="component" value="Unassembled WGS sequence"/>
</dbReference>